<sequence length="196" mass="22695">MIATKFLGILAASYFIVVRETIAQNFYPARYGKRDESGDGLIQGKRLDRNDDQNAINDRKIRFFISGGRYGKRGCTSEVVSGEYQNDQERNNNNNNNNNRIINIPMRKNPFMVGSRFGKRIVNPNGNFFFINLFINCYCFIITLIVVVVVVFVDLTTEKTTWCIFIRINDSFKCLTKTELDEEQMKFFDSSFPLMV</sequence>
<dbReference type="HOGENOM" id="CLU_1391741_0_0_1"/>
<keyword evidence="1" id="KW-1133">Transmembrane helix</keyword>
<evidence type="ECO:0000313" key="4">
    <source>
        <dbReference type="EnsemblMetazoa" id="PHUM068180-PA"/>
    </source>
</evidence>
<evidence type="ECO:0000313" key="5">
    <source>
        <dbReference type="Proteomes" id="UP000009046"/>
    </source>
</evidence>
<keyword evidence="1" id="KW-0472">Membrane</keyword>
<dbReference type="EMBL" id="DS235039">
    <property type="protein sequence ID" value="EEB10836.1"/>
    <property type="molecule type" value="Genomic_DNA"/>
</dbReference>
<protein>
    <submittedName>
        <fullName evidence="3 4">Uncharacterized protein</fullName>
    </submittedName>
</protein>
<dbReference type="CTD" id="8231157"/>
<dbReference type="EMBL" id="AAZO01000807">
    <property type="status" value="NOT_ANNOTATED_CDS"/>
    <property type="molecule type" value="Genomic_DNA"/>
</dbReference>
<dbReference type="InParanoid" id="E0VBT0"/>
<dbReference type="AlphaFoldDB" id="E0VBT0"/>
<dbReference type="VEuPathDB" id="VectorBase:PHUM068180"/>
<organism>
    <name type="scientific">Pediculus humanus subsp. corporis</name>
    <name type="common">Body louse</name>
    <dbReference type="NCBI Taxonomy" id="121224"/>
    <lineage>
        <taxon>Eukaryota</taxon>
        <taxon>Metazoa</taxon>
        <taxon>Ecdysozoa</taxon>
        <taxon>Arthropoda</taxon>
        <taxon>Hexapoda</taxon>
        <taxon>Insecta</taxon>
        <taxon>Pterygota</taxon>
        <taxon>Neoptera</taxon>
        <taxon>Paraneoptera</taxon>
        <taxon>Psocodea</taxon>
        <taxon>Troctomorpha</taxon>
        <taxon>Phthiraptera</taxon>
        <taxon>Anoplura</taxon>
        <taxon>Pediculidae</taxon>
        <taxon>Pediculus</taxon>
    </lineage>
</organism>
<evidence type="ECO:0000313" key="3">
    <source>
        <dbReference type="EMBL" id="EEB10836.1"/>
    </source>
</evidence>
<reference evidence="3" key="1">
    <citation type="submission" date="2007-04" db="EMBL/GenBank/DDBJ databases">
        <title>Annotation of Pediculus humanus corporis strain USDA.</title>
        <authorList>
            <person name="Kirkness E."/>
            <person name="Hannick L."/>
            <person name="Hass B."/>
            <person name="Bruggner R."/>
            <person name="Lawson D."/>
            <person name="Bidwell S."/>
            <person name="Joardar V."/>
            <person name="Caler E."/>
            <person name="Walenz B."/>
            <person name="Inman J."/>
            <person name="Schobel S."/>
            <person name="Galinsky K."/>
            <person name="Amedeo P."/>
            <person name="Strausberg R."/>
        </authorList>
    </citation>
    <scope>NUCLEOTIDE SEQUENCE</scope>
    <source>
        <strain evidence="3">USDA</strain>
    </source>
</reference>
<dbReference type="EnsemblMetazoa" id="PHUM068180-RA">
    <property type="protein sequence ID" value="PHUM068180-PA"/>
    <property type="gene ID" value="PHUM068180"/>
</dbReference>
<keyword evidence="2" id="KW-0732">Signal</keyword>
<reference evidence="4" key="3">
    <citation type="submission" date="2021-02" db="UniProtKB">
        <authorList>
            <consortium name="EnsemblMetazoa"/>
        </authorList>
    </citation>
    <scope>IDENTIFICATION</scope>
    <source>
        <strain evidence="4">USDA</strain>
    </source>
</reference>
<proteinExistence type="predicted"/>
<keyword evidence="5" id="KW-1185">Reference proteome</keyword>
<reference evidence="3" key="2">
    <citation type="submission" date="2007-04" db="EMBL/GenBank/DDBJ databases">
        <title>The genome of the human body louse.</title>
        <authorList>
            <consortium name="The Human Body Louse Genome Consortium"/>
            <person name="Kirkness E."/>
            <person name="Walenz B."/>
            <person name="Hass B."/>
            <person name="Bruggner R."/>
            <person name="Strausberg R."/>
        </authorList>
    </citation>
    <scope>NUCLEOTIDE SEQUENCE</scope>
    <source>
        <strain evidence="3">USDA</strain>
    </source>
</reference>
<name>E0VBT0_PEDHC</name>
<evidence type="ECO:0000256" key="2">
    <source>
        <dbReference type="SAM" id="SignalP"/>
    </source>
</evidence>
<keyword evidence="1" id="KW-0812">Transmembrane</keyword>
<evidence type="ECO:0000256" key="1">
    <source>
        <dbReference type="SAM" id="Phobius"/>
    </source>
</evidence>
<dbReference type="Proteomes" id="UP000009046">
    <property type="component" value="Unassembled WGS sequence"/>
</dbReference>
<dbReference type="KEGG" id="phu:Phum_PHUM068180"/>
<feature type="signal peptide" evidence="2">
    <location>
        <begin position="1"/>
        <end position="23"/>
    </location>
</feature>
<gene>
    <name evidence="4" type="primary">8231157</name>
    <name evidence="3" type="ORF">Phum_PHUM068180</name>
</gene>
<feature type="chain" id="PRO_5014570039" evidence="2">
    <location>
        <begin position="24"/>
        <end position="196"/>
    </location>
</feature>
<accession>E0VBT0</accession>
<feature type="transmembrane region" description="Helical" evidence="1">
    <location>
        <begin position="129"/>
        <end position="153"/>
    </location>
</feature>
<dbReference type="GeneID" id="8231157"/>
<dbReference type="RefSeq" id="XP_002423574.1">
    <property type="nucleotide sequence ID" value="XM_002423529.1"/>
</dbReference>